<feature type="transmembrane region" description="Helical" evidence="1">
    <location>
        <begin position="58"/>
        <end position="76"/>
    </location>
</feature>
<evidence type="ECO:0000313" key="3">
    <source>
        <dbReference type="Proteomes" id="UP000063964"/>
    </source>
</evidence>
<keyword evidence="1" id="KW-0812">Transmembrane</keyword>
<evidence type="ECO:0008006" key="4">
    <source>
        <dbReference type="Google" id="ProtNLM"/>
    </source>
</evidence>
<proteinExistence type="predicted"/>
<dbReference type="Gene3D" id="1.20.1440.130">
    <property type="entry name" value="VKOR domain"/>
    <property type="match status" value="1"/>
</dbReference>
<protein>
    <recommendedName>
        <fullName evidence="4">Vitamin K epoxide reductase domain-containing protein</fullName>
    </recommendedName>
</protein>
<evidence type="ECO:0000256" key="1">
    <source>
        <dbReference type="SAM" id="Phobius"/>
    </source>
</evidence>
<sequence>MEAPLPKYTKYPLLGFLFLSALFLSAEVWMQAVQHTSFCTTSSCAVVGEYIRFGEGNLIKLGAMFFWLLWALVFFGGRYDKRWIWGLVCLILLGALAFDGALLGFQFVGLKEKCALCIGVASALFVQLGLLVWVRRSVLILFLGASVWIGGFTANSVLDLGVTAPAVTDTDFLNTAPDGNASAHYPQHVLFFSLHCDHCSKVLGNLSINKEHLPETWLFSCIDNKEDDLFRLSHILASNATKENPFLEILRLENLETVEPVPISENLRRTVREARAYFKMKEFGGIPVLVVVERPGRELILRGENTIMDYLREREFVRRELSFVFPASE</sequence>
<feature type="transmembrane region" description="Helical" evidence="1">
    <location>
        <begin position="115"/>
        <end position="134"/>
    </location>
</feature>
<evidence type="ECO:0000313" key="2">
    <source>
        <dbReference type="EMBL" id="AMD92428.1"/>
    </source>
</evidence>
<dbReference type="InterPro" id="IPR038354">
    <property type="entry name" value="VKOR_sf"/>
</dbReference>
<dbReference type="STRING" id="888061.AXF15_04415"/>
<gene>
    <name evidence="2" type="ORF">AXF15_04415</name>
</gene>
<feature type="transmembrane region" description="Helical" evidence="1">
    <location>
        <begin position="83"/>
        <end position="109"/>
    </location>
</feature>
<dbReference type="Proteomes" id="UP000063964">
    <property type="component" value="Chromosome"/>
</dbReference>
<organism evidence="2 3">
    <name type="scientific">Desulfomicrobium orale DSM 12838</name>
    <dbReference type="NCBI Taxonomy" id="888061"/>
    <lineage>
        <taxon>Bacteria</taxon>
        <taxon>Pseudomonadati</taxon>
        <taxon>Thermodesulfobacteriota</taxon>
        <taxon>Desulfovibrionia</taxon>
        <taxon>Desulfovibrionales</taxon>
        <taxon>Desulfomicrobiaceae</taxon>
        <taxon>Desulfomicrobium</taxon>
    </lineage>
</organism>
<dbReference type="EMBL" id="CP014230">
    <property type="protein sequence ID" value="AMD92428.1"/>
    <property type="molecule type" value="Genomic_DNA"/>
</dbReference>
<dbReference type="AlphaFoldDB" id="A0A0X8JQ23"/>
<keyword evidence="1" id="KW-0472">Membrane</keyword>
<dbReference type="KEGG" id="doa:AXF15_04415"/>
<reference evidence="3" key="1">
    <citation type="submission" date="2016-02" db="EMBL/GenBank/DDBJ databases">
        <authorList>
            <person name="Holder M.E."/>
            <person name="Ajami N.J."/>
            <person name="Petrosino J.F."/>
        </authorList>
    </citation>
    <scope>NUCLEOTIDE SEQUENCE [LARGE SCALE GENOMIC DNA]</scope>
    <source>
        <strain evidence="3">DSM 12838</strain>
    </source>
</reference>
<accession>A0A0X8JQ23</accession>
<feature type="transmembrane region" description="Helical" evidence="1">
    <location>
        <begin position="139"/>
        <end position="158"/>
    </location>
</feature>
<keyword evidence="3" id="KW-1185">Reference proteome</keyword>
<keyword evidence="1" id="KW-1133">Transmembrane helix</keyword>
<name>A0A0X8JQ23_9BACT</name>